<evidence type="ECO:0000256" key="1">
    <source>
        <dbReference type="ARBA" id="ARBA00022679"/>
    </source>
</evidence>
<keyword evidence="8" id="KW-1185">Reference proteome</keyword>
<reference evidence="8" key="1">
    <citation type="submission" date="2016-10" db="EMBL/GenBank/DDBJ databases">
        <authorList>
            <person name="Varghese N."/>
            <person name="Submissions S."/>
        </authorList>
    </citation>
    <scope>NUCLEOTIDE SEQUENCE [LARGE SCALE GENOMIC DNA]</scope>
    <source>
        <strain evidence="8">ATCC 700379</strain>
    </source>
</reference>
<dbReference type="GO" id="GO:0004314">
    <property type="term" value="F:[acyl-carrier-protein] S-malonyltransferase activity"/>
    <property type="evidence" value="ECO:0007669"/>
    <property type="project" value="UniProtKB-EC"/>
</dbReference>
<feature type="domain" description="Malonyl-CoA:ACP transacylase (MAT)" evidence="6">
    <location>
        <begin position="7"/>
        <end position="305"/>
    </location>
</feature>
<dbReference type="Gene3D" id="3.40.366.10">
    <property type="entry name" value="Malonyl-Coenzyme A Acyl Carrier Protein, domain 2"/>
    <property type="match status" value="1"/>
</dbReference>
<dbReference type="OrthoDB" id="9805460at2"/>
<evidence type="ECO:0000256" key="2">
    <source>
        <dbReference type="ARBA" id="ARBA00023315"/>
    </source>
</evidence>
<evidence type="ECO:0000313" key="7">
    <source>
        <dbReference type="EMBL" id="SFG02245.1"/>
    </source>
</evidence>
<protein>
    <recommendedName>
        <fullName evidence="4">Malonyl CoA-acyl carrier protein transacylase</fullName>
        <ecNumber evidence="4">2.3.1.39</ecNumber>
    </recommendedName>
</protein>
<feature type="active site" evidence="5">
    <location>
        <position position="91"/>
    </location>
</feature>
<comment type="similarity">
    <text evidence="4">Belongs to the fabD family.</text>
</comment>
<keyword evidence="1 4" id="KW-0808">Transferase</keyword>
<dbReference type="PANTHER" id="PTHR42681">
    <property type="entry name" value="MALONYL-COA-ACYL CARRIER PROTEIN TRANSACYLASE, MITOCHONDRIAL"/>
    <property type="match status" value="1"/>
</dbReference>
<dbReference type="SUPFAM" id="SSF52151">
    <property type="entry name" value="FabD/lysophospholipase-like"/>
    <property type="match status" value="1"/>
</dbReference>
<dbReference type="PIRSF" id="PIRSF000446">
    <property type="entry name" value="Mct"/>
    <property type="match status" value="1"/>
</dbReference>
<dbReference type="EMBL" id="FOOY01000003">
    <property type="protein sequence ID" value="SFG02245.1"/>
    <property type="molecule type" value="Genomic_DNA"/>
</dbReference>
<dbReference type="GO" id="GO:0005829">
    <property type="term" value="C:cytosol"/>
    <property type="evidence" value="ECO:0007669"/>
    <property type="project" value="TreeGrafter"/>
</dbReference>
<dbReference type="InterPro" id="IPR014043">
    <property type="entry name" value="Acyl_transferase_dom"/>
</dbReference>
<evidence type="ECO:0000256" key="4">
    <source>
        <dbReference type="PIRNR" id="PIRNR000446"/>
    </source>
</evidence>
<keyword evidence="2 4" id="KW-0012">Acyltransferase</keyword>
<dbReference type="InterPro" id="IPR050858">
    <property type="entry name" value="Mal-CoA-ACP_Trans/PKS_FabD"/>
</dbReference>
<dbReference type="Gene3D" id="3.30.70.250">
    <property type="entry name" value="Malonyl-CoA ACP transacylase, ACP-binding"/>
    <property type="match status" value="1"/>
</dbReference>
<dbReference type="EC" id="2.3.1.39" evidence="4"/>
<dbReference type="GO" id="GO:0006633">
    <property type="term" value="P:fatty acid biosynthetic process"/>
    <property type="evidence" value="ECO:0007669"/>
    <property type="project" value="TreeGrafter"/>
</dbReference>
<dbReference type="InterPro" id="IPR024925">
    <property type="entry name" value="Malonyl_CoA-ACP_transAc"/>
</dbReference>
<dbReference type="InterPro" id="IPR016036">
    <property type="entry name" value="Malonyl_transacylase_ACP-bd"/>
</dbReference>
<dbReference type="InterPro" id="IPR004410">
    <property type="entry name" value="Malonyl_CoA-ACP_transAc_FabD"/>
</dbReference>
<accession>A0A1I2NE92</accession>
<dbReference type="SMART" id="SM00827">
    <property type="entry name" value="PKS_AT"/>
    <property type="match status" value="1"/>
</dbReference>
<proteinExistence type="inferred from homology"/>
<evidence type="ECO:0000256" key="5">
    <source>
        <dbReference type="PIRSR" id="PIRSR000446-1"/>
    </source>
</evidence>
<evidence type="ECO:0000256" key="3">
    <source>
        <dbReference type="ARBA" id="ARBA00048462"/>
    </source>
</evidence>
<dbReference type="InterPro" id="IPR001227">
    <property type="entry name" value="Ac_transferase_dom_sf"/>
</dbReference>
<feature type="active site" evidence="5">
    <location>
        <position position="201"/>
    </location>
</feature>
<organism evidence="7 8">
    <name type="scientific">Sporolactobacillus nakayamae</name>
    <dbReference type="NCBI Taxonomy" id="269670"/>
    <lineage>
        <taxon>Bacteria</taxon>
        <taxon>Bacillati</taxon>
        <taxon>Bacillota</taxon>
        <taxon>Bacilli</taxon>
        <taxon>Bacillales</taxon>
        <taxon>Sporolactobacillaceae</taxon>
        <taxon>Sporolactobacillus</taxon>
    </lineage>
</organism>
<dbReference type="NCBIfam" id="TIGR00128">
    <property type="entry name" value="fabD"/>
    <property type="match status" value="1"/>
</dbReference>
<dbReference type="Pfam" id="PF00698">
    <property type="entry name" value="Acyl_transf_1"/>
    <property type="match status" value="1"/>
</dbReference>
<dbReference type="SUPFAM" id="SSF55048">
    <property type="entry name" value="Probable ACP-binding domain of malonyl-CoA ACP transacylase"/>
    <property type="match status" value="1"/>
</dbReference>
<evidence type="ECO:0000259" key="6">
    <source>
        <dbReference type="SMART" id="SM00827"/>
    </source>
</evidence>
<comment type="catalytic activity">
    <reaction evidence="3 4">
        <text>holo-[ACP] + malonyl-CoA = malonyl-[ACP] + CoA</text>
        <dbReference type="Rhea" id="RHEA:41792"/>
        <dbReference type="Rhea" id="RHEA-COMP:9623"/>
        <dbReference type="Rhea" id="RHEA-COMP:9685"/>
        <dbReference type="ChEBI" id="CHEBI:57287"/>
        <dbReference type="ChEBI" id="CHEBI:57384"/>
        <dbReference type="ChEBI" id="CHEBI:64479"/>
        <dbReference type="ChEBI" id="CHEBI:78449"/>
        <dbReference type="EC" id="2.3.1.39"/>
    </reaction>
</comment>
<dbReference type="Proteomes" id="UP000198752">
    <property type="component" value="Unassembled WGS sequence"/>
</dbReference>
<dbReference type="FunFam" id="3.30.70.250:FF:000001">
    <property type="entry name" value="Malonyl CoA-acyl carrier protein transacylase"/>
    <property type="match status" value="1"/>
</dbReference>
<dbReference type="AlphaFoldDB" id="A0A1I2NE92"/>
<dbReference type="InterPro" id="IPR016035">
    <property type="entry name" value="Acyl_Trfase/lysoPLipase"/>
</dbReference>
<dbReference type="RefSeq" id="WP_093669612.1">
    <property type="nucleotide sequence ID" value="NZ_FOOY01000003.1"/>
</dbReference>
<dbReference type="STRING" id="269670.SAMN02982927_00452"/>
<evidence type="ECO:0000313" key="8">
    <source>
        <dbReference type="Proteomes" id="UP000198752"/>
    </source>
</evidence>
<sequence length="314" mass="33492">MGKIAFVFPGQGSQTVGMGADLIEAYPEAKKMFEAVDQRLAFPLTELIMNGPDDALKKTENTQPALLTVSAVLCTLLEKQGIKPDYLAGHSLGEYSALFAAGVLGFEDAVYAVRKRGKLMEAAVPAGKGTMAAVLGLEAEQLKAICANVSEQGDSVQTANLNCPGQIVISGTVAGVEQASQRASEAGARRVVPLAVSGPFHSSLMKPAAEKMRTVLQALSVRNADIPVIANSTAQEEQTAAEICDHLIEQLYSPVRWTESVERLIELGVDTFVEVGPGKVLSGLIRKINRKSTVFQVNNVQSLIDVSEKLKERV</sequence>
<name>A0A1I2NE92_9BACL</name>
<dbReference type="PANTHER" id="PTHR42681:SF1">
    <property type="entry name" value="MALONYL-COA-ACYL CARRIER PROTEIN TRANSACYLASE, MITOCHONDRIAL"/>
    <property type="match status" value="1"/>
</dbReference>
<gene>
    <name evidence="7" type="ORF">SAMN02982927_00452</name>
</gene>